<feature type="domain" description="SH3b" evidence="7">
    <location>
        <begin position="119"/>
        <end position="182"/>
    </location>
</feature>
<feature type="domain" description="SH3b" evidence="7">
    <location>
        <begin position="41"/>
        <end position="104"/>
    </location>
</feature>
<keyword evidence="3" id="KW-0378">Hydrolase</keyword>
<evidence type="ECO:0000256" key="4">
    <source>
        <dbReference type="ARBA" id="ARBA00022807"/>
    </source>
</evidence>
<dbReference type="Gene3D" id="3.90.1720.10">
    <property type="entry name" value="endopeptidase domain like (from Nostoc punctiforme)"/>
    <property type="match status" value="1"/>
</dbReference>
<evidence type="ECO:0000259" key="8">
    <source>
        <dbReference type="PROSITE" id="PS51935"/>
    </source>
</evidence>
<keyword evidence="2" id="KW-0645">Protease</keyword>
<gene>
    <name evidence="9" type="ORF">K5V21_00880</name>
</gene>
<dbReference type="InterPro" id="IPR000064">
    <property type="entry name" value="NLP_P60_dom"/>
</dbReference>
<sequence>MIKRKVSKILAIATIFCSAIAITPNATQANATQFNAERSSVSIGKVTAKSGLNIRKSATTSSQILRTIPYNGQVNIKSKSGSWYYIEYNGTQGYVSDSYINQISSGNSGSNSNAQTQTTGTGRVTARSGLNLRKSASTSSGIIRTIPYNGQVNIKNKSGSWYYVEYNGSYGYVSDDYVQKTSSVSSNSQDSSSNSNTQTQINGYGKVTARSGLNLRKGASTGSGLITTIPYNSQVKLKSKSGNWYYVEYNGSLGYVNADYVQKTSGSSSNSQNTNNTSSKYNKVLSAMKSQIGKPYLYGGSSPSTGFDCSGLMQWGFKQAGINIGRTTYDQVKAGSAVNINSAKPGDLLVYSSKEHIGMYIGNGQWIEAPSTGKTVRIASVPWNKIGYARRVIN</sequence>
<comment type="caution">
    <text evidence="9">The sequence shown here is derived from an EMBL/GenBank/DDBJ whole genome shotgun (WGS) entry which is preliminary data.</text>
</comment>
<dbReference type="InterPro" id="IPR003646">
    <property type="entry name" value="SH3-like_bac-type"/>
</dbReference>
<evidence type="ECO:0000256" key="2">
    <source>
        <dbReference type="ARBA" id="ARBA00022670"/>
    </source>
</evidence>
<evidence type="ECO:0000256" key="3">
    <source>
        <dbReference type="ARBA" id="ARBA00022801"/>
    </source>
</evidence>
<evidence type="ECO:0000256" key="1">
    <source>
        <dbReference type="ARBA" id="ARBA00007074"/>
    </source>
</evidence>
<dbReference type="InterPro" id="IPR038765">
    <property type="entry name" value="Papain-like_cys_pep_sf"/>
</dbReference>
<keyword evidence="4" id="KW-0788">Thiol protease</keyword>
<dbReference type="PANTHER" id="PTHR34408">
    <property type="entry name" value="FAMILY PROTEIN, PUTATIVE-RELATED"/>
    <property type="match status" value="1"/>
</dbReference>
<feature type="compositionally biased region" description="Low complexity" evidence="5">
    <location>
        <begin position="182"/>
        <end position="200"/>
    </location>
</feature>
<dbReference type="Pfam" id="PF00877">
    <property type="entry name" value="NLPC_P60"/>
    <property type="match status" value="1"/>
</dbReference>
<keyword evidence="10" id="KW-1185">Reference proteome</keyword>
<evidence type="ECO:0000256" key="6">
    <source>
        <dbReference type="SAM" id="SignalP"/>
    </source>
</evidence>
<evidence type="ECO:0000313" key="9">
    <source>
        <dbReference type="EMBL" id="MBY0753998.1"/>
    </source>
</evidence>
<accession>A0ABS7KT59</accession>
<feature type="domain" description="NlpC/P60" evidence="8">
    <location>
        <begin position="278"/>
        <end position="394"/>
    </location>
</feature>
<dbReference type="SUPFAM" id="SSF54001">
    <property type="entry name" value="Cysteine proteinases"/>
    <property type="match status" value="1"/>
</dbReference>
<protein>
    <submittedName>
        <fullName evidence="9">C40 family peptidase</fullName>
    </submittedName>
</protein>
<dbReference type="Proteomes" id="UP001299068">
    <property type="component" value="Unassembled WGS sequence"/>
</dbReference>
<dbReference type="PROSITE" id="PS51935">
    <property type="entry name" value="NLPC_P60"/>
    <property type="match status" value="1"/>
</dbReference>
<dbReference type="Gene3D" id="2.30.30.40">
    <property type="entry name" value="SH3 Domains"/>
    <property type="match status" value="3"/>
</dbReference>
<feature type="domain" description="SH3b" evidence="7">
    <location>
        <begin position="202"/>
        <end position="265"/>
    </location>
</feature>
<dbReference type="Pfam" id="PF08239">
    <property type="entry name" value="SH3_3"/>
    <property type="match status" value="3"/>
</dbReference>
<proteinExistence type="inferred from homology"/>
<dbReference type="SMART" id="SM00287">
    <property type="entry name" value="SH3b"/>
    <property type="match status" value="3"/>
</dbReference>
<keyword evidence="6" id="KW-0732">Signal</keyword>
<evidence type="ECO:0000313" key="10">
    <source>
        <dbReference type="Proteomes" id="UP001299068"/>
    </source>
</evidence>
<feature type="signal peptide" evidence="6">
    <location>
        <begin position="1"/>
        <end position="21"/>
    </location>
</feature>
<dbReference type="InterPro" id="IPR052354">
    <property type="entry name" value="Cell_Wall_Dynamics_Protein"/>
</dbReference>
<comment type="similarity">
    <text evidence="1">Belongs to the peptidase C40 family.</text>
</comment>
<feature type="chain" id="PRO_5046268695" evidence="6">
    <location>
        <begin position="22"/>
        <end position="394"/>
    </location>
</feature>
<organism evidence="9 10">
    <name type="scientific">Clostridium sardiniense</name>
    <name type="common">Clostridium absonum</name>
    <dbReference type="NCBI Taxonomy" id="29369"/>
    <lineage>
        <taxon>Bacteria</taxon>
        <taxon>Bacillati</taxon>
        <taxon>Bacillota</taxon>
        <taxon>Clostridia</taxon>
        <taxon>Eubacteriales</taxon>
        <taxon>Clostridiaceae</taxon>
        <taxon>Clostridium</taxon>
    </lineage>
</organism>
<feature type="region of interest" description="Disordered" evidence="5">
    <location>
        <begin position="182"/>
        <end position="202"/>
    </location>
</feature>
<evidence type="ECO:0000256" key="5">
    <source>
        <dbReference type="SAM" id="MobiDB-lite"/>
    </source>
</evidence>
<reference evidence="9 10" key="1">
    <citation type="journal article" date="2021" name="Cell Host Microbe">
        <title>in vivo commensal control of Clostridioides difficile virulence.</title>
        <authorList>
            <person name="Girinathan B.P."/>
            <person name="Dibenedetto N."/>
            <person name="Worley J.N."/>
            <person name="Peltier J."/>
            <person name="Arrieta-Ortiz M.L."/>
            <person name="Rupa Christinal Immanuel S."/>
            <person name="Lavin R."/>
            <person name="Delaney M.L."/>
            <person name="Cummins C."/>
            <person name="Hoffmann M."/>
            <person name="Luo Y."/>
            <person name="Gonzalez-Escalona N."/>
            <person name="Allard M."/>
            <person name="Onderdonk A.B."/>
            <person name="Gerber G.K."/>
            <person name="Sonenshein A.L."/>
            <person name="Baliga N."/>
            <person name="Dupuy B."/>
            <person name="Bry L."/>
        </authorList>
    </citation>
    <scope>NUCLEOTIDE SEQUENCE [LARGE SCALE GENOMIC DNA]</scope>
    <source>
        <strain evidence="9 10">DSM 599</strain>
    </source>
</reference>
<evidence type="ECO:0000259" key="7">
    <source>
        <dbReference type="PROSITE" id="PS51781"/>
    </source>
</evidence>
<name>A0ABS7KT59_CLOSR</name>
<dbReference type="PROSITE" id="PS51781">
    <property type="entry name" value="SH3B"/>
    <property type="match status" value="3"/>
</dbReference>
<dbReference type="RefSeq" id="WP_221858359.1">
    <property type="nucleotide sequence ID" value="NZ_JAIKTU010000001.1"/>
</dbReference>
<dbReference type="EMBL" id="JAIKTU010000001">
    <property type="protein sequence ID" value="MBY0753998.1"/>
    <property type="molecule type" value="Genomic_DNA"/>
</dbReference>
<feature type="region of interest" description="Disordered" evidence="5">
    <location>
        <begin position="106"/>
        <end position="129"/>
    </location>
</feature>